<keyword evidence="3" id="KW-1185">Reference proteome</keyword>
<dbReference type="EMBL" id="JAMQYH010000001">
    <property type="protein sequence ID" value="KAJ1703082.1"/>
    <property type="molecule type" value="Genomic_DNA"/>
</dbReference>
<dbReference type="AlphaFoldDB" id="A0A9Q0CZJ0"/>
<reference evidence="2" key="1">
    <citation type="journal article" date="2022" name="Cell">
        <title>Repeat-based holocentromeres influence genome architecture and karyotype evolution.</title>
        <authorList>
            <person name="Hofstatter P.G."/>
            <person name="Thangavel G."/>
            <person name="Lux T."/>
            <person name="Neumann P."/>
            <person name="Vondrak T."/>
            <person name="Novak P."/>
            <person name="Zhang M."/>
            <person name="Costa L."/>
            <person name="Castellani M."/>
            <person name="Scott A."/>
            <person name="Toegelov H."/>
            <person name="Fuchs J."/>
            <person name="Mata-Sucre Y."/>
            <person name="Dias Y."/>
            <person name="Vanzela A.L.L."/>
            <person name="Huettel B."/>
            <person name="Almeida C.C.S."/>
            <person name="Simkova H."/>
            <person name="Souza G."/>
            <person name="Pedrosa-Harand A."/>
            <person name="Macas J."/>
            <person name="Mayer K.F.X."/>
            <person name="Houben A."/>
            <person name="Marques A."/>
        </authorList>
    </citation>
    <scope>NUCLEOTIDE SEQUENCE</scope>
    <source>
        <strain evidence="2">RhyBre1mFocal</strain>
    </source>
</reference>
<evidence type="ECO:0000313" key="2">
    <source>
        <dbReference type="EMBL" id="KAJ1703082.1"/>
    </source>
</evidence>
<name>A0A9Q0CZJ0_9POAL</name>
<feature type="signal peptide" evidence="1">
    <location>
        <begin position="1"/>
        <end position="23"/>
    </location>
</feature>
<dbReference type="Proteomes" id="UP001151287">
    <property type="component" value="Unassembled WGS sequence"/>
</dbReference>
<dbReference type="InterPro" id="IPR009646">
    <property type="entry name" value="Root_cap"/>
</dbReference>
<sequence>MSLLWKFLLTLSFSCLFLGYVSAGKVKCQDPYYGYCYGIPLKCPPGCPKLCQVDCKTCKPYCDCNKPGAVCQDPRFIGGDGVMFYFHGRKDEDFCLLTDPDLHINGHFIGKRSTKGRDFTWVQSIGVLFGPNQLYIGANKVSDWHDTTDYMHIQLNGQDVIIPSGDGETWLSSETGVSIKRVGPANAIELEVAGSFKVRARVVPITQEESRIHGYDITSDDCFAHLELGFKFNSLSSSVNGVLGQTYAPGYRTQVKMGAPMPIMGGNHKFSSSHLFSTDCAVSRFGLNHDAHELDDLPMVECGGDSGARGMVCKR</sequence>
<evidence type="ECO:0008006" key="4">
    <source>
        <dbReference type="Google" id="ProtNLM"/>
    </source>
</evidence>
<protein>
    <recommendedName>
        <fullName evidence="4">Root cap</fullName>
    </recommendedName>
</protein>
<comment type="caution">
    <text evidence="2">The sequence shown here is derived from an EMBL/GenBank/DDBJ whole genome shotgun (WGS) entry which is preliminary data.</text>
</comment>
<gene>
    <name evidence="2" type="ORF">LUZ63_002861</name>
</gene>
<dbReference type="Pfam" id="PF06830">
    <property type="entry name" value="Root_cap"/>
    <property type="match status" value="1"/>
</dbReference>
<evidence type="ECO:0000256" key="1">
    <source>
        <dbReference type="SAM" id="SignalP"/>
    </source>
</evidence>
<dbReference type="OrthoDB" id="593719at2759"/>
<dbReference type="PANTHER" id="PTHR31656">
    <property type="entry name" value="ROOT CAP DOMAIN-CONTAINING PROTEIN"/>
    <property type="match status" value="1"/>
</dbReference>
<feature type="chain" id="PRO_5040331870" description="Root cap" evidence="1">
    <location>
        <begin position="24"/>
        <end position="315"/>
    </location>
</feature>
<accession>A0A9Q0CZJ0</accession>
<organism evidence="2 3">
    <name type="scientific">Rhynchospora breviuscula</name>
    <dbReference type="NCBI Taxonomy" id="2022672"/>
    <lineage>
        <taxon>Eukaryota</taxon>
        <taxon>Viridiplantae</taxon>
        <taxon>Streptophyta</taxon>
        <taxon>Embryophyta</taxon>
        <taxon>Tracheophyta</taxon>
        <taxon>Spermatophyta</taxon>
        <taxon>Magnoliopsida</taxon>
        <taxon>Liliopsida</taxon>
        <taxon>Poales</taxon>
        <taxon>Cyperaceae</taxon>
        <taxon>Cyperoideae</taxon>
        <taxon>Rhynchosporeae</taxon>
        <taxon>Rhynchospora</taxon>
    </lineage>
</organism>
<keyword evidence="1" id="KW-0732">Signal</keyword>
<evidence type="ECO:0000313" key="3">
    <source>
        <dbReference type="Proteomes" id="UP001151287"/>
    </source>
</evidence>
<proteinExistence type="predicted"/>